<keyword evidence="16" id="KW-1185">Reference proteome</keyword>
<feature type="transmembrane region" description="Helical" evidence="13">
    <location>
        <begin position="51"/>
        <end position="70"/>
    </location>
</feature>
<dbReference type="PANTHER" id="PTHR30529:SF3">
    <property type="entry name" value="CYTOCHROME B561 HOMOLOG 1"/>
    <property type="match status" value="1"/>
</dbReference>
<comment type="similarity">
    <text evidence="12">Belongs to the cytochrome b561 family.</text>
</comment>
<feature type="transmembrane region" description="Helical" evidence="13">
    <location>
        <begin position="151"/>
        <end position="169"/>
    </location>
</feature>
<comment type="caution">
    <text evidence="15">The sequence shown here is derived from an EMBL/GenBank/DDBJ whole genome shotgun (WGS) entry which is preliminary data.</text>
</comment>
<feature type="domain" description="Cytochrome b561 bacterial/Ni-hydrogenase" evidence="14">
    <location>
        <begin position="10"/>
        <end position="180"/>
    </location>
</feature>
<dbReference type="Proteomes" id="UP001500021">
    <property type="component" value="Unassembled WGS sequence"/>
</dbReference>
<dbReference type="EMBL" id="BAAAFA010000009">
    <property type="protein sequence ID" value="GAA0821119.1"/>
    <property type="molecule type" value="Genomic_DNA"/>
</dbReference>
<evidence type="ECO:0000256" key="10">
    <source>
        <dbReference type="ARBA" id="ARBA00023004"/>
    </source>
</evidence>
<evidence type="ECO:0000256" key="3">
    <source>
        <dbReference type="ARBA" id="ARBA00022448"/>
    </source>
</evidence>
<dbReference type="SUPFAM" id="SSF81342">
    <property type="entry name" value="Transmembrane di-heme cytochromes"/>
    <property type="match status" value="1"/>
</dbReference>
<keyword evidence="8" id="KW-0249">Electron transport</keyword>
<evidence type="ECO:0000256" key="12">
    <source>
        <dbReference type="ARBA" id="ARBA00037975"/>
    </source>
</evidence>
<evidence type="ECO:0000256" key="1">
    <source>
        <dbReference type="ARBA" id="ARBA00001970"/>
    </source>
</evidence>
<keyword evidence="11 13" id="KW-0472">Membrane</keyword>
<evidence type="ECO:0000256" key="9">
    <source>
        <dbReference type="ARBA" id="ARBA00022989"/>
    </source>
</evidence>
<evidence type="ECO:0000256" key="8">
    <source>
        <dbReference type="ARBA" id="ARBA00022982"/>
    </source>
</evidence>
<comment type="cofactor">
    <cofactor evidence="1">
        <name>heme b</name>
        <dbReference type="ChEBI" id="CHEBI:60344"/>
    </cofactor>
</comment>
<evidence type="ECO:0000256" key="6">
    <source>
        <dbReference type="ARBA" id="ARBA00022692"/>
    </source>
</evidence>
<accession>A0ABP3WM17</accession>
<keyword evidence="7" id="KW-0479">Metal-binding</keyword>
<keyword evidence="4" id="KW-1003">Cell membrane</keyword>
<dbReference type="PANTHER" id="PTHR30529">
    <property type="entry name" value="CYTOCHROME B561"/>
    <property type="match status" value="1"/>
</dbReference>
<evidence type="ECO:0000256" key="7">
    <source>
        <dbReference type="ARBA" id="ARBA00022723"/>
    </source>
</evidence>
<reference evidence="16" key="1">
    <citation type="journal article" date="2019" name="Int. J. Syst. Evol. Microbiol.">
        <title>The Global Catalogue of Microorganisms (GCM) 10K type strain sequencing project: providing services to taxonomists for standard genome sequencing and annotation.</title>
        <authorList>
            <consortium name="The Broad Institute Genomics Platform"/>
            <consortium name="The Broad Institute Genome Sequencing Center for Infectious Disease"/>
            <person name="Wu L."/>
            <person name="Ma J."/>
        </authorList>
    </citation>
    <scope>NUCLEOTIDE SEQUENCE [LARGE SCALE GENOMIC DNA]</scope>
    <source>
        <strain evidence="16">JCM 15608</strain>
    </source>
</reference>
<proteinExistence type="inferred from homology"/>
<dbReference type="InterPro" id="IPR016174">
    <property type="entry name" value="Di-haem_cyt_TM"/>
</dbReference>
<evidence type="ECO:0000256" key="5">
    <source>
        <dbReference type="ARBA" id="ARBA00022617"/>
    </source>
</evidence>
<keyword evidence="3" id="KW-0813">Transport</keyword>
<evidence type="ECO:0000256" key="4">
    <source>
        <dbReference type="ARBA" id="ARBA00022475"/>
    </source>
</evidence>
<dbReference type="InterPro" id="IPR011577">
    <property type="entry name" value="Cyt_b561_bac/Ni-Hgenase"/>
</dbReference>
<feature type="transmembrane region" description="Helical" evidence="13">
    <location>
        <begin position="91"/>
        <end position="113"/>
    </location>
</feature>
<keyword evidence="6 13" id="KW-0812">Transmembrane</keyword>
<evidence type="ECO:0000313" key="16">
    <source>
        <dbReference type="Proteomes" id="UP001500021"/>
    </source>
</evidence>
<keyword evidence="5" id="KW-0349">Heme</keyword>
<keyword evidence="10" id="KW-0408">Iron</keyword>
<protein>
    <submittedName>
        <fullName evidence="15">Cytochrome b</fullName>
    </submittedName>
</protein>
<organism evidence="15 16">
    <name type="scientific">Colwellia asteriadis</name>
    <dbReference type="NCBI Taxonomy" id="517723"/>
    <lineage>
        <taxon>Bacteria</taxon>
        <taxon>Pseudomonadati</taxon>
        <taxon>Pseudomonadota</taxon>
        <taxon>Gammaproteobacteria</taxon>
        <taxon>Alteromonadales</taxon>
        <taxon>Colwelliaceae</taxon>
        <taxon>Colwellia</taxon>
    </lineage>
</organism>
<keyword evidence="9 13" id="KW-1133">Transmembrane helix</keyword>
<evidence type="ECO:0000259" key="14">
    <source>
        <dbReference type="Pfam" id="PF01292"/>
    </source>
</evidence>
<comment type="subcellular location">
    <subcellularLocation>
        <location evidence="2">Cell membrane</location>
        <topology evidence="2">Multi-pass membrane protein</topology>
    </subcellularLocation>
</comment>
<name>A0ABP3WM17_9GAMM</name>
<gene>
    <name evidence="15" type="ORF">GCM10009111_27630</name>
</gene>
<feature type="transmembrane region" description="Helical" evidence="13">
    <location>
        <begin position="20"/>
        <end position="39"/>
    </location>
</feature>
<evidence type="ECO:0000256" key="13">
    <source>
        <dbReference type="SAM" id="Phobius"/>
    </source>
</evidence>
<evidence type="ECO:0000256" key="11">
    <source>
        <dbReference type="ARBA" id="ARBA00023136"/>
    </source>
</evidence>
<dbReference type="Pfam" id="PF01292">
    <property type="entry name" value="Ni_hydr_CYTB"/>
    <property type="match status" value="1"/>
</dbReference>
<evidence type="ECO:0000256" key="2">
    <source>
        <dbReference type="ARBA" id="ARBA00004651"/>
    </source>
</evidence>
<dbReference type="InterPro" id="IPR052168">
    <property type="entry name" value="Cytochrome_b561_oxidase"/>
</dbReference>
<sequence>MMSWKNSENRYGALSISMHWLMVVLMIFVFASIECRVFFEKGTEARDLFKMWHFMLGLSVLVLVVARIYLRISQIAPKITPMLSTLQHTAAKLGHIVLYTFMVIMPIMGWLILSAEGKVIPFFGLELPPLVSPDKALGHDIEELHETFGLVGYYLIALHALAALVHHYWQKDDTLTRMLPQRKNSNH</sequence>
<evidence type="ECO:0000313" key="15">
    <source>
        <dbReference type="EMBL" id="GAA0821119.1"/>
    </source>
</evidence>